<dbReference type="InterPro" id="IPR048530">
    <property type="entry name" value="FAM171_N"/>
</dbReference>
<evidence type="ECO:0000256" key="5">
    <source>
        <dbReference type="ARBA" id="ARBA00022989"/>
    </source>
</evidence>
<evidence type="ECO:0000313" key="14">
    <source>
        <dbReference type="Proteomes" id="UP000694546"/>
    </source>
</evidence>
<feature type="compositionally biased region" description="Basic and acidic residues" evidence="8">
    <location>
        <begin position="617"/>
        <end position="635"/>
    </location>
</feature>
<keyword evidence="4 10" id="KW-0732">Signal</keyword>
<feature type="region of interest" description="Disordered" evidence="8">
    <location>
        <begin position="691"/>
        <end position="723"/>
    </location>
</feature>
<name>A0A8C4ZZK3_GADMO</name>
<reference evidence="13" key="1">
    <citation type="submission" date="2025-08" db="UniProtKB">
        <authorList>
            <consortium name="Ensembl"/>
        </authorList>
    </citation>
    <scope>IDENTIFICATION</scope>
</reference>
<evidence type="ECO:0000256" key="7">
    <source>
        <dbReference type="ARBA" id="ARBA00023180"/>
    </source>
</evidence>
<feature type="region of interest" description="Disordered" evidence="8">
    <location>
        <begin position="37"/>
        <end position="61"/>
    </location>
</feature>
<comment type="subcellular location">
    <subcellularLocation>
        <location evidence="1">Membrane</location>
        <topology evidence="1">Single-pass type I membrane protein</topology>
    </subcellularLocation>
</comment>
<evidence type="ECO:0000256" key="8">
    <source>
        <dbReference type="SAM" id="MobiDB-lite"/>
    </source>
</evidence>
<dbReference type="GeneTree" id="ENSGT00950000183184"/>
<feature type="signal peptide" evidence="10">
    <location>
        <begin position="1"/>
        <end position="19"/>
    </location>
</feature>
<keyword evidence="6 9" id="KW-0472">Membrane</keyword>
<dbReference type="InterPro" id="IPR049175">
    <property type="entry name" value="FAM171_C"/>
</dbReference>
<dbReference type="PANTHER" id="PTHR31626">
    <property type="entry name" value="SUSHI DOMAIN-CONTAINING PROTEIN"/>
    <property type="match status" value="1"/>
</dbReference>
<gene>
    <name evidence="13" type="primary">LOC115533468</name>
</gene>
<evidence type="ECO:0000256" key="4">
    <source>
        <dbReference type="ARBA" id="ARBA00022729"/>
    </source>
</evidence>
<feature type="compositionally biased region" description="Polar residues" evidence="8">
    <location>
        <begin position="507"/>
        <end position="522"/>
    </location>
</feature>
<accession>A0A8C4ZZK3</accession>
<organism evidence="13 14">
    <name type="scientific">Gadus morhua</name>
    <name type="common">Atlantic cod</name>
    <dbReference type="NCBI Taxonomy" id="8049"/>
    <lineage>
        <taxon>Eukaryota</taxon>
        <taxon>Metazoa</taxon>
        <taxon>Chordata</taxon>
        <taxon>Craniata</taxon>
        <taxon>Vertebrata</taxon>
        <taxon>Euteleostomi</taxon>
        <taxon>Actinopterygii</taxon>
        <taxon>Neopterygii</taxon>
        <taxon>Teleostei</taxon>
        <taxon>Neoteleostei</taxon>
        <taxon>Acanthomorphata</taxon>
        <taxon>Zeiogadaria</taxon>
        <taxon>Gadariae</taxon>
        <taxon>Gadiformes</taxon>
        <taxon>Gadoidei</taxon>
        <taxon>Gadidae</taxon>
        <taxon>Gadus</taxon>
    </lineage>
</organism>
<dbReference type="AlphaFoldDB" id="A0A8C4ZZK3"/>
<dbReference type="InterPro" id="IPR018890">
    <property type="entry name" value="FAM171"/>
</dbReference>
<protein>
    <submittedName>
        <fullName evidence="13">Protein FAM171B-like</fullName>
    </submittedName>
</protein>
<feature type="domain" description="FAM171 N-terminal" evidence="11">
    <location>
        <begin position="66"/>
        <end position="316"/>
    </location>
</feature>
<dbReference type="Pfam" id="PF20771">
    <property type="entry name" value="FAM171A1-2-B_C"/>
    <property type="match status" value="1"/>
</dbReference>
<feature type="region of interest" description="Disordered" evidence="8">
    <location>
        <begin position="492"/>
        <end position="601"/>
    </location>
</feature>
<evidence type="ECO:0000256" key="9">
    <source>
        <dbReference type="SAM" id="Phobius"/>
    </source>
</evidence>
<comment type="similarity">
    <text evidence="2">Belongs to the FAM171 family.</text>
</comment>
<feature type="chain" id="PRO_5034547045" evidence="10">
    <location>
        <begin position="20"/>
        <end position="723"/>
    </location>
</feature>
<dbReference type="Pfam" id="PF10577">
    <property type="entry name" value="FAM171A1-2-B_N"/>
    <property type="match status" value="1"/>
</dbReference>
<keyword evidence="7" id="KW-0325">Glycoprotein</keyword>
<evidence type="ECO:0000256" key="3">
    <source>
        <dbReference type="ARBA" id="ARBA00022692"/>
    </source>
</evidence>
<evidence type="ECO:0000259" key="11">
    <source>
        <dbReference type="Pfam" id="PF10577"/>
    </source>
</evidence>
<proteinExistence type="inferred from homology"/>
<feature type="region of interest" description="Disordered" evidence="8">
    <location>
        <begin position="617"/>
        <end position="645"/>
    </location>
</feature>
<keyword evidence="5 9" id="KW-1133">Transmembrane helix</keyword>
<dbReference type="OMA" id="INQGNIW"/>
<feature type="compositionally biased region" description="Polar residues" evidence="8">
    <location>
        <begin position="529"/>
        <end position="552"/>
    </location>
</feature>
<evidence type="ECO:0000259" key="12">
    <source>
        <dbReference type="Pfam" id="PF20771"/>
    </source>
</evidence>
<sequence>MHPFAFLLCVLLFPRNARTDGGLVPNGRVSHLKEDNFSGQEQTDHPGQPQHQPNDGIRSSGGSSCTLKVQVSDLLSRQGLSQARVEVYLDYSQATVGLTGEDGVVLLPLPYRELVPNVVVVASKDGYVLMASPWKPQRMPIFSSITMSLLALSKGNIWLYEDFILINGKTSDALFQPSVEFPQSLLNLSSTSSNVSSLSAYFTAPVLKSGEGDAPLRITAITSTKSGFTSGELRAVAAVSVQLTSGEAELQVTGPLRMSLPLEPGWGIQPGDHVPAWLFNHTAGGWMRAGLGTVVSSRGKLTWTFMAPHLGYWIAAPLSSTRGSKDLSVAIDFLFQHCLSIMAGLGATLLVILLLLVTLCYCSTSTCENDLFLVSMRDSRLDQESQLNIPAAGQSNTYHRNDSAFYRENAMAVEMESPVEGYLTATGHADHLTSHPNQLTSLPDHLTGFSQQLGASLSLDDSLFFYNQPMAILHAPAFFHVDQEHCRSYALPQHLPATNPPPVAAESTPQSAAPSLQNQPNAENPPEAQGSTDPSTSISPSVDPTASASGSSPRGHHLPESLSVPGTLNKVRDKRHSCSGPFPGPGLQGAGGDPSHLPPRAWFVSLDGKPAAEIHRAVSDQHRRPQRPVESRDTSLDSGVDMSELNPTAGRRAAVALERSVTFVNSQPQPLSRILQLGNAAVTINGRRHTQGRIMSQPPPSSSTSIQSNSALTHKSVAIQRLR</sequence>
<feature type="transmembrane region" description="Helical" evidence="9">
    <location>
        <begin position="339"/>
        <end position="359"/>
    </location>
</feature>
<keyword evidence="3 9" id="KW-0812">Transmembrane</keyword>
<reference evidence="13" key="2">
    <citation type="submission" date="2025-09" db="UniProtKB">
        <authorList>
            <consortium name="Ensembl"/>
        </authorList>
    </citation>
    <scope>IDENTIFICATION</scope>
</reference>
<evidence type="ECO:0000256" key="6">
    <source>
        <dbReference type="ARBA" id="ARBA00023136"/>
    </source>
</evidence>
<dbReference type="GO" id="GO:0016020">
    <property type="term" value="C:membrane"/>
    <property type="evidence" value="ECO:0007669"/>
    <property type="project" value="UniProtKB-SubCell"/>
</dbReference>
<evidence type="ECO:0000313" key="13">
    <source>
        <dbReference type="Ensembl" id="ENSGMOP00000024289.1"/>
    </source>
</evidence>
<feature type="domain" description="FAM171 C-terminal" evidence="12">
    <location>
        <begin position="599"/>
        <end position="653"/>
    </location>
</feature>
<dbReference type="PANTHER" id="PTHR31626:SF2">
    <property type="entry name" value="PROTEIN FAM171B"/>
    <property type="match status" value="1"/>
</dbReference>
<evidence type="ECO:0000256" key="2">
    <source>
        <dbReference type="ARBA" id="ARBA00006818"/>
    </source>
</evidence>
<evidence type="ECO:0000256" key="1">
    <source>
        <dbReference type="ARBA" id="ARBA00004479"/>
    </source>
</evidence>
<dbReference type="Ensembl" id="ENSGMOT00000074956.1">
    <property type="protein sequence ID" value="ENSGMOP00000024289.1"/>
    <property type="gene ID" value="ENSGMOG00000008599.2"/>
</dbReference>
<evidence type="ECO:0000256" key="10">
    <source>
        <dbReference type="SAM" id="SignalP"/>
    </source>
</evidence>
<keyword evidence="14" id="KW-1185">Reference proteome</keyword>
<dbReference type="Proteomes" id="UP000694546">
    <property type="component" value="Chromosome 20"/>
</dbReference>